<accession>A0A916JK02</accession>
<organism evidence="1 2">
    <name type="scientific">Parvicella tangerina</name>
    <dbReference type="NCBI Taxonomy" id="2829795"/>
    <lineage>
        <taxon>Bacteria</taxon>
        <taxon>Pseudomonadati</taxon>
        <taxon>Bacteroidota</taxon>
        <taxon>Flavobacteriia</taxon>
        <taxon>Flavobacteriales</taxon>
        <taxon>Parvicellaceae</taxon>
        <taxon>Parvicella</taxon>
    </lineage>
</organism>
<proteinExistence type="predicted"/>
<dbReference type="AlphaFoldDB" id="A0A916JK02"/>
<reference evidence="1" key="1">
    <citation type="submission" date="2021-04" db="EMBL/GenBank/DDBJ databases">
        <authorList>
            <person name="Rodrigo-Torres L."/>
            <person name="Arahal R. D."/>
            <person name="Lucena T."/>
        </authorList>
    </citation>
    <scope>NUCLEOTIDE SEQUENCE</scope>
    <source>
        <strain evidence="1">AS29M-1</strain>
    </source>
</reference>
<evidence type="ECO:0000313" key="1">
    <source>
        <dbReference type="EMBL" id="CAG5078088.1"/>
    </source>
</evidence>
<gene>
    <name evidence="1" type="ORF">CRYO30217_00571</name>
</gene>
<name>A0A916JK02_9FLAO</name>
<dbReference type="KEGG" id="ptan:CRYO30217_00571"/>
<protein>
    <submittedName>
        <fullName evidence="1">Uncharacterized protein</fullName>
    </submittedName>
</protein>
<dbReference type="EMBL" id="OU015584">
    <property type="protein sequence ID" value="CAG5078088.1"/>
    <property type="molecule type" value="Genomic_DNA"/>
</dbReference>
<sequence>MKKHILMTLLALLVSGGAFSVSLLKIHLSSQVSTLKYEVTVELKDNDEGGSYFTNKASKLLKDQFGFTVISTKTEGKAVTFLIEGNETSSPIKDVEMFFNDNGYSVMATKTID</sequence>
<dbReference type="RefSeq" id="WP_258540803.1">
    <property type="nucleotide sequence ID" value="NZ_OU015584.1"/>
</dbReference>
<evidence type="ECO:0000313" key="2">
    <source>
        <dbReference type="Proteomes" id="UP000683507"/>
    </source>
</evidence>
<dbReference type="Proteomes" id="UP000683507">
    <property type="component" value="Chromosome"/>
</dbReference>
<keyword evidence="2" id="KW-1185">Reference proteome</keyword>